<dbReference type="Proteomes" id="UP001497516">
    <property type="component" value="Chromosome 5"/>
</dbReference>
<keyword evidence="2" id="KW-1185">Reference proteome</keyword>
<protein>
    <submittedName>
        <fullName evidence="1">Uncharacterized protein</fullName>
    </submittedName>
</protein>
<proteinExistence type="predicted"/>
<sequence length="97" mass="10839">MMAHDLKLHRTVLTNREIAPRVRGRERGLVVVIFITASFTVAYDPPSKTLCLFFSASFSSSRPWVLGSRPRSSSFGPRSLGLTSRATFSTKILLLRL</sequence>
<evidence type="ECO:0000313" key="1">
    <source>
        <dbReference type="EMBL" id="CAL1389203.1"/>
    </source>
</evidence>
<accession>A0AAV2EU13</accession>
<gene>
    <name evidence="1" type="ORF">LTRI10_LOCUS30080</name>
</gene>
<dbReference type="EMBL" id="OZ034818">
    <property type="protein sequence ID" value="CAL1389203.1"/>
    <property type="molecule type" value="Genomic_DNA"/>
</dbReference>
<dbReference type="AlphaFoldDB" id="A0AAV2EU13"/>
<reference evidence="1 2" key="1">
    <citation type="submission" date="2024-04" db="EMBL/GenBank/DDBJ databases">
        <authorList>
            <person name="Fracassetti M."/>
        </authorList>
    </citation>
    <scope>NUCLEOTIDE SEQUENCE [LARGE SCALE GENOMIC DNA]</scope>
</reference>
<name>A0AAV2EU13_9ROSI</name>
<evidence type="ECO:0000313" key="2">
    <source>
        <dbReference type="Proteomes" id="UP001497516"/>
    </source>
</evidence>
<organism evidence="1 2">
    <name type="scientific">Linum trigynum</name>
    <dbReference type="NCBI Taxonomy" id="586398"/>
    <lineage>
        <taxon>Eukaryota</taxon>
        <taxon>Viridiplantae</taxon>
        <taxon>Streptophyta</taxon>
        <taxon>Embryophyta</taxon>
        <taxon>Tracheophyta</taxon>
        <taxon>Spermatophyta</taxon>
        <taxon>Magnoliopsida</taxon>
        <taxon>eudicotyledons</taxon>
        <taxon>Gunneridae</taxon>
        <taxon>Pentapetalae</taxon>
        <taxon>rosids</taxon>
        <taxon>fabids</taxon>
        <taxon>Malpighiales</taxon>
        <taxon>Linaceae</taxon>
        <taxon>Linum</taxon>
    </lineage>
</organism>